<accession>A0A067P5Q3</accession>
<evidence type="ECO:0000313" key="5">
    <source>
        <dbReference type="EMBL" id="KDQ50099.1"/>
    </source>
</evidence>
<evidence type="ECO:0000313" key="6">
    <source>
        <dbReference type="Proteomes" id="UP000027265"/>
    </source>
</evidence>
<dbReference type="STRING" id="933084.A0A067P5Q3"/>
<evidence type="ECO:0000256" key="1">
    <source>
        <dbReference type="ARBA" id="ARBA00004123"/>
    </source>
</evidence>
<keyword evidence="6" id="KW-1185">Reference proteome</keyword>
<sequence length="759" mass="83537">MPRELRTRRSRPNYATLFAMPDDEADTGEVGPSSKQSRRVIEEEVDSGSDFAPEHAVEAEGEVEEDDSQTEGEDEDQGQAELEGEEDDDTKLSKFYSASSAPRTFKTPTMYTLPIPSVHHRHRAVPIHHRAEKVERLTRPPGLFEPVSVVPANSYTSHTSITDKVNKAWGFNVGAGPLWDLMEDRTWFKESLVVEGEEWKEGNRRPVVYPGVTVLDGWEILSPEEAVKYLPSDTMTTDEGVLKPPPPVPCYFGPFGKQTRVEMKMFESQDMSELLPESKAQVFNAGAPVWGIDWCPIHPDERPHRSFKQYLAVTPFPSISHSPEIGEKSPRPSPACIQLWSFGPRPESGADKGKSGVVKCEMVLCVDCGPGYEVKWCPLPSHDLVIDENPRKLGLLAGTFGDGSLSIFVVPDPEDLQSHNTDNTHPIYVRVPEPLIRIELEDSACLTFDWANSEVIAVGTSNGIFSIAVYDIGEIIRNRVPSADILPTHYLNVHQSAIRGLVWVPAPPSSATGVPLTSEDPTVLASGGYDGVECFTDIREPHPNVFNRTRDVVTCMAYSVYGGGAIAIDHENIIKVYQASPSMLGRGHYLMEPGGPVWSVSASDYHPQLAVGSADGVCATTNGLKSTRRGGSVPFFVHKIYQLDYSRKTKEFRMLDRFLPQETQDRASATRAKRKDSSVQITPVGTGAWSAEVSIQRVAWNSGNGMGCAGMLASATGSGLCRIDWVWGRWMKGKVPYGGVESMRKEGGGGEEDEEDEED</sequence>
<keyword evidence="3" id="KW-0539">Nucleus</keyword>
<reference evidence="6" key="1">
    <citation type="journal article" date="2014" name="Proc. Natl. Acad. Sci. U.S.A.">
        <title>Extensive sampling of basidiomycete genomes demonstrates inadequacy of the white-rot/brown-rot paradigm for wood decay fungi.</title>
        <authorList>
            <person name="Riley R."/>
            <person name="Salamov A.A."/>
            <person name="Brown D.W."/>
            <person name="Nagy L.G."/>
            <person name="Floudas D."/>
            <person name="Held B.W."/>
            <person name="Levasseur A."/>
            <person name="Lombard V."/>
            <person name="Morin E."/>
            <person name="Otillar R."/>
            <person name="Lindquist E.A."/>
            <person name="Sun H."/>
            <person name="LaButti K.M."/>
            <person name="Schmutz J."/>
            <person name="Jabbour D."/>
            <person name="Luo H."/>
            <person name="Baker S.E."/>
            <person name="Pisabarro A.G."/>
            <person name="Walton J.D."/>
            <person name="Blanchette R.A."/>
            <person name="Henrissat B."/>
            <person name="Martin F."/>
            <person name="Cullen D."/>
            <person name="Hibbett D.S."/>
            <person name="Grigoriev I.V."/>
        </authorList>
    </citation>
    <scope>NUCLEOTIDE SEQUENCE [LARGE SCALE GENOMIC DNA]</scope>
    <source>
        <strain evidence="6">MUCL 33604</strain>
    </source>
</reference>
<name>A0A067P5Q3_9AGAM</name>
<evidence type="ECO:0000256" key="3">
    <source>
        <dbReference type="ARBA" id="ARBA00023242"/>
    </source>
</evidence>
<keyword evidence="2" id="KW-0804">Transcription</keyword>
<feature type="compositionally biased region" description="Acidic residues" evidence="4">
    <location>
        <begin position="59"/>
        <end position="89"/>
    </location>
</feature>
<dbReference type="InterPro" id="IPR052416">
    <property type="entry name" value="GTF3C_component"/>
</dbReference>
<dbReference type="Gene3D" id="2.130.10.10">
    <property type="entry name" value="YVTN repeat-like/Quinoprotein amine dehydrogenase"/>
    <property type="match status" value="1"/>
</dbReference>
<dbReference type="GO" id="GO:0005634">
    <property type="term" value="C:nucleus"/>
    <property type="evidence" value="ECO:0007669"/>
    <property type="project" value="UniProtKB-SubCell"/>
</dbReference>
<feature type="region of interest" description="Disordered" evidence="4">
    <location>
        <begin position="1"/>
        <end position="91"/>
    </location>
</feature>
<dbReference type="Proteomes" id="UP000027265">
    <property type="component" value="Unassembled WGS sequence"/>
</dbReference>
<feature type="region of interest" description="Disordered" evidence="4">
    <location>
        <begin position="738"/>
        <end position="759"/>
    </location>
</feature>
<organism evidence="5 6">
    <name type="scientific">Jaapia argillacea MUCL 33604</name>
    <dbReference type="NCBI Taxonomy" id="933084"/>
    <lineage>
        <taxon>Eukaryota</taxon>
        <taxon>Fungi</taxon>
        <taxon>Dikarya</taxon>
        <taxon>Basidiomycota</taxon>
        <taxon>Agaricomycotina</taxon>
        <taxon>Agaricomycetes</taxon>
        <taxon>Agaricomycetidae</taxon>
        <taxon>Jaapiales</taxon>
        <taxon>Jaapiaceae</taxon>
        <taxon>Jaapia</taxon>
    </lineage>
</organism>
<dbReference type="GO" id="GO:0000127">
    <property type="term" value="C:transcription factor TFIIIC complex"/>
    <property type="evidence" value="ECO:0007669"/>
    <property type="project" value="TreeGrafter"/>
</dbReference>
<feature type="compositionally biased region" description="Acidic residues" evidence="4">
    <location>
        <begin position="749"/>
        <end position="759"/>
    </location>
</feature>
<dbReference type="InterPro" id="IPR036322">
    <property type="entry name" value="WD40_repeat_dom_sf"/>
</dbReference>
<comment type="subcellular location">
    <subcellularLocation>
        <location evidence="1">Nucleus</location>
    </subcellularLocation>
</comment>
<dbReference type="PANTHER" id="PTHR15052">
    <property type="entry name" value="RNA POLYMERASE III TRANSCRIPTION INITIATION FACTOR COMPLEX SUBUNIT"/>
    <property type="match status" value="1"/>
</dbReference>
<gene>
    <name evidence="5" type="ORF">JAAARDRAFT_142476</name>
</gene>
<protein>
    <submittedName>
        <fullName evidence="5">Uncharacterized protein</fullName>
    </submittedName>
</protein>
<proteinExistence type="predicted"/>
<evidence type="ECO:0000256" key="2">
    <source>
        <dbReference type="ARBA" id="ARBA00023163"/>
    </source>
</evidence>
<dbReference type="AlphaFoldDB" id="A0A067P5Q3"/>
<evidence type="ECO:0000256" key="4">
    <source>
        <dbReference type="SAM" id="MobiDB-lite"/>
    </source>
</evidence>
<dbReference type="PANTHER" id="PTHR15052:SF2">
    <property type="entry name" value="GENERAL TRANSCRIPTION FACTOR 3C POLYPEPTIDE 2"/>
    <property type="match status" value="1"/>
</dbReference>
<dbReference type="FunCoup" id="A0A067P5Q3">
    <property type="interactions" value="3"/>
</dbReference>
<dbReference type="GO" id="GO:0006383">
    <property type="term" value="P:transcription by RNA polymerase III"/>
    <property type="evidence" value="ECO:0007669"/>
    <property type="project" value="TreeGrafter"/>
</dbReference>
<dbReference type="HOGENOM" id="CLU_019415_0_0_1"/>
<dbReference type="SUPFAM" id="SSF50978">
    <property type="entry name" value="WD40 repeat-like"/>
    <property type="match status" value="1"/>
</dbReference>
<dbReference type="InParanoid" id="A0A067P5Q3"/>
<dbReference type="InterPro" id="IPR015943">
    <property type="entry name" value="WD40/YVTN_repeat-like_dom_sf"/>
</dbReference>
<dbReference type="OrthoDB" id="4703at2759"/>
<dbReference type="EMBL" id="KL197766">
    <property type="protein sequence ID" value="KDQ50099.1"/>
    <property type="molecule type" value="Genomic_DNA"/>
</dbReference>